<dbReference type="RefSeq" id="XP_013414907.1">
    <property type="nucleotide sequence ID" value="XM_013559453.2"/>
</dbReference>
<comment type="catalytic activity">
    <reaction evidence="31">
        <text>a 1-O-alkyl-2-acyl-sn-glycero-3-phosphocholine + H2O = a 1-O-alkyl-sn-glycero-3-phosphocholine + a fatty acid + H(+)</text>
        <dbReference type="Rhea" id="RHEA:36231"/>
        <dbReference type="ChEBI" id="CHEBI:15377"/>
        <dbReference type="ChEBI" id="CHEBI:15378"/>
        <dbReference type="ChEBI" id="CHEBI:28868"/>
        <dbReference type="ChEBI" id="CHEBI:30909"/>
        <dbReference type="ChEBI" id="CHEBI:36702"/>
        <dbReference type="EC" id="3.1.1.4"/>
    </reaction>
    <physiologicalReaction direction="left-to-right" evidence="31">
        <dbReference type="Rhea" id="RHEA:36232"/>
    </physiologicalReaction>
</comment>
<evidence type="ECO:0000256" key="15">
    <source>
        <dbReference type="ARBA" id="ARBA00023180"/>
    </source>
</evidence>
<dbReference type="OMA" id="WGVSASI"/>
<comment type="catalytic activity">
    <reaction evidence="39">
        <text>1-hexadecanoyl-sn-glycero-3-phosphocholine + H2O = sn-glycerol 3-phosphocholine + hexadecanoate + H(+)</text>
        <dbReference type="Rhea" id="RHEA:40435"/>
        <dbReference type="ChEBI" id="CHEBI:7896"/>
        <dbReference type="ChEBI" id="CHEBI:15377"/>
        <dbReference type="ChEBI" id="CHEBI:15378"/>
        <dbReference type="ChEBI" id="CHEBI:16870"/>
        <dbReference type="ChEBI" id="CHEBI:72998"/>
    </reaction>
    <physiologicalReaction direction="left-to-right" evidence="39">
        <dbReference type="Rhea" id="RHEA:40436"/>
    </physiologicalReaction>
</comment>
<evidence type="ECO:0000256" key="4">
    <source>
        <dbReference type="ARBA" id="ARBA00013278"/>
    </source>
</evidence>
<dbReference type="InterPro" id="IPR038885">
    <property type="entry name" value="PLB1"/>
</dbReference>
<comment type="catalytic activity">
    <reaction evidence="37">
        <text>a 1-acyl-sn-glycero-3-phosphocholine + H2O = sn-glycerol 3-phosphocholine + a fatty acid + H(+)</text>
        <dbReference type="Rhea" id="RHEA:15177"/>
        <dbReference type="ChEBI" id="CHEBI:15377"/>
        <dbReference type="ChEBI" id="CHEBI:15378"/>
        <dbReference type="ChEBI" id="CHEBI:16870"/>
        <dbReference type="ChEBI" id="CHEBI:28868"/>
        <dbReference type="ChEBI" id="CHEBI:58168"/>
        <dbReference type="EC" id="3.1.1.5"/>
    </reaction>
    <physiologicalReaction direction="left-to-right" evidence="37">
        <dbReference type="Rhea" id="RHEA:15178"/>
    </physiologicalReaction>
</comment>
<evidence type="ECO:0000256" key="2">
    <source>
        <dbReference type="ARBA" id="ARBA00009979"/>
    </source>
</evidence>
<evidence type="ECO:0000256" key="17">
    <source>
        <dbReference type="ARBA" id="ARBA00023369"/>
    </source>
</evidence>
<dbReference type="GO" id="GO:0050253">
    <property type="term" value="F:retinyl-palmitate esterase activity"/>
    <property type="evidence" value="ECO:0007669"/>
    <property type="project" value="TreeGrafter"/>
</dbReference>
<keyword evidence="14 47" id="KW-0472">Membrane</keyword>
<evidence type="ECO:0000256" key="21">
    <source>
        <dbReference type="ARBA" id="ARBA00031182"/>
    </source>
</evidence>
<evidence type="ECO:0000256" key="42">
    <source>
        <dbReference type="ARBA" id="ARBA00048872"/>
    </source>
</evidence>
<protein>
    <recommendedName>
        <fullName evidence="6">Phospholipase B1, membrane-associated</fullName>
        <ecNumber evidence="5">3.1.1.3</ecNumber>
        <ecNumber evidence="4">3.1.1.4</ecNumber>
        <ecNumber evidence="3">3.1.1.5</ecNumber>
    </recommendedName>
    <alternativeName>
        <fullName evidence="20">Lysophospholipase</fullName>
    </alternativeName>
    <alternativeName>
        <fullName evidence="21">Phospholipase A2</fullName>
    </alternativeName>
    <alternativeName>
        <fullName evidence="23">Phospholipase B/lipase</fullName>
    </alternativeName>
    <alternativeName>
        <fullName evidence="22">Triacylglycerol lipase</fullName>
    </alternativeName>
</protein>
<evidence type="ECO:0000256" key="16">
    <source>
        <dbReference type="ARBA" id="ARBA00023264"/>
    </source>
</evidence>
<dbReference type="InterPro" id="IPR036514">
    <property type="entry name" value="SGNH_hydro_sf"/>
</dbReference>
<dbReference type="InterPro" id="IPR035547">
    <property type="entry name" value="Phospholipase_B"/>
</dbReference>
<dbReference type="GO" id="GO:0031526">
    <property type="term" value="C:brush border membrane"/>
    <property type="evidence" value="ECO:0007669"/>
    <property type="project" value="TreeGrafter"/>
</dbReference>
<evidence type="ECO:0000256" key="30">
    <source>
        <dbReference type="ARBA" id="ARBA00048015"/>
    </source>
</evidence>
<proteinExistence type="inferred from homology"/>
<dbReference type="Proteomes" id="UP000085678">
    <property type="component" value="Unplaced"/>
</dbReference>
<evidence type="ECO:0000256" key="12">
    <source>
        <dbReference type="ARBA" id="ARBA00022989"/>
    </source>
</evidence>
<evidence type="ECO:0000256" key="33">
    <source>
        <dbReference type="ARBA" id="ARBA00048227"/>
    </source>
</evidence>
<feature type="signal peptide" evidence="48">
    <location>
        <begin position="1"/>
        <end position="21"/>
    </location>
</feature>
<keyword evidence="8 47" id="KW-0812">Transmembrane</keyword>
<evidence type="ECO:0000256" key="32">
    <source>
        <dbReference type="ARBA" id="ARBA00048058"/>
    </source>
</evidence>
<comment type="similarity">
    <text evidence="2">Belongs to the 'GDSL' lipolytic enzyme family. Phospholipase B1 subfamily.</text>
</comment>
<evidence type="ECO:0000256" key="18">
    <source>
        <dbReference type="ARBA" id="ARBA00023408"/>
    </source>
</evidence>
<comment type="catalytic activity">
    <reaction evidence="30">
        <text>1-hexadecanoyl-2-(9Z-octadecenoyl)-sn-glycero-3-phospho-(1'-sn-glycerol) + H2O = 1-hexadecanoyl-sn-glycero-3-phospho-(1'-sn-glycerol) + (9Z)-octadecenoate + H(+)</text>
        <dbReference type="Rhea" id="RHEA:40919"/>
        <dbReference type="ChEBI" id="CHEBI:15377"/>
        <dbReference type="ChEBI" id="CHEBI:15378"/>
        <dbReference type="ChEBI" id="CHEBI:30823"/>
        <dbReference type="ChEBI" id="CHEBI:72841"/>
        <dbReference type="ChEBI" id="CHEBI:75158"/>
    </reaction>
    <physiologicalReaction direction="left-to-right" evidence="30">
        <dbReference type="Rhea" id="RHEA:40920"/>
    </physiologicalReaction>
</comment>
<comment type="catalytic activity">
    <reaction evidence="27">
        <text>1-(9Z-octadecenoyl)-glycerol + H2O = glycerol + (9Z)-octadecenoate + H(+)</text>
        <dbReference type="Rhea" id="RHEA:38487"/>
        <dbReference type="ChEBI" id="CHEBI:15377"/>
        <dbReference type="ChEBI" id="CHEBI:15378"/>
        <dbReference type="ChEBI" id="CHEBI:17754"/>
        <dbReference type="ChEBI" id="CHEBI:30823"/>
        <dbReference type="ChEBI" id="CHEBI:75342"/>
    </reaction>
    <physiologicalReaction direction="left-to-right" evidence="27">
        <dbReference type="Rhea" id="RHEA:38488"/>
    </physiologicalReaction>
</comment>
<dbReference type="GO" id="GO:0004622">
    <property type="term" value="F:phosphatidylcholine lysophospholipase activity"/>
    <property type="evidence" value="ECO:0007669"/>
    <property type="project" value="UniProtKB-EC"/>
</dbReference>
<keyword evidence="10" id="KW-0677">Repeat</keyword>
<comment type="subcellular location">
    <subcellularLocation>
        <location evidence="1">Apical cell membrane</location>
        <topology evidence="1">Single-pass type I membrane protein</topology>
    </subcellularLocation>
</comment>
<evidence type="ECO:0000256" key="28">
    <source>
        <dbReference type="ARBA" id="ARBA00047459"/>
    </source>
</evidence>
<comment type="catalytic activity">
    <reaction evidence="18">
        <text>1-hexadecanoyl-2-(9Z,12Z-octadecadienoyl)-sn-glycero-3-phosphocholine + H2O = (9Z,12Z)-octadecadienoate + 1-hexadecanoyl-sn-glycero-3-phosphocholine + H(+)</text>
        <dbReference type="Rhea" id="RHEA:40811"/>
        <dbReference type="ChEBI" id="CHEBI:15377"/>
        <dbReference type="ChEBI" id="CHEBI:15378"/>
        <dbReference type="ChEBI" id="CHEBI:30245"/>
        <dbReference type="ChEBI" id="CHEBI:72998"/>
        <dbReference type="ChEBI" id="CHEBI:73002"/>
    </reaction>
    <physiologicalReaction direction="left-to-right" evidence="18">
        <dbReference type="Rhea" id="RHEA:40812"/>
    </physiologicalReaction>
</comment>
<comment type="catalytic activity">
    <reaction evidence="38">
        <text>1-hexadecanoyl-2-(9Z-octadecenoyl)-sn-glycero-3-phosphoethanolamine + H2O = 1-hexadecanoyl-sn-glycero-3-phosphoethanolamine + (9Z)-octadecenoate + H(+)</text>
        <dbReference type="Rhea" id="RHEA:40911"/>
        <dbReference type="ChEBI" id="CHEBI:15377"/>
        <dbReference type="ChEBI" id="CHEBI:15378"/>
        <dbReference type="ChEBI" id="CHEBI:30823"/>
        <dbReference type="ChEBI" id="CHEBI:73004"/>
        <dbReference type="ChEBI" id="CHEBI:73007"/>
    </reaction>
    <physiologicalReaction direction="left-to-right" evidence="38">
        <dbReference type="Rhea" id="RHEA:40912"/>
    </physiologicalReaction>
</comment>
<evidence type="ECO:0000256" key="35">
    <source>
        <dbReference type="ARBA" id="ARBA00048374"/>
    </source>
</evidence>
<dbReference type="GO" id="GO:0006644">
    <property type="term" value="P:phospholipid metabolic process"/>
    <property type="evidence" value="ECO:0007669"/>
    <property type="project" value="TreeGrafter"/>
</dbReference>
<evidence type="ECO:0000256" key="3">
    <source>
        <dbReference type="ARBA" id="ARBA00013274"/>
    </source>
</evidence>
<evidence type="ECO:0000256" key="11">
    <source>
        <dbReference type="ARBA" id="ARBA00022801"/>
    </source>
</evidence>
<comment type="catalytic activity">
    <reaction evidence="42">
        <text>1-O-hexadecyl-2-(9Z)-octadecenoyl-sn-glycero-3-phosphocholine + H2O = 1-O-hexadecyl-sn-glycero-3-phosphocholine + (9Z)-octadecenoate + H(+)</text>
        <dbReference type="Rhea" id="RHEA:40915"/>
        <dbReference type="ChEBI" id="CHEBI:15377"/>
        <dbReference type="ChEBI" id="CHEBI:15378"/>
        <dbReference type="ChEBI" id="CHEBI:30823"/>
        <dbReference type="ChEBI" id="CHEBI:34112"/>
        <dbReference type="ChEBI" id="CHEBI:64496"/>
    </reaction>
    <physiologicalReaction direction="left-to-right" evidence="42">
        <dbReference type="Rhea" id="RHEA:40916"/>
    </physiologicalReaction>
</comment>
<evidence type="ECO:0000256" key="38">
    <source>
        <dbReference type="ARBA" id="ARBA00048613"/>
    </source>
</evidence>
<dbReference type="PROSITE" id="PS01098">
    <property type="entry name" value="LIPASE_GDSL_SER"/>
    <property type="match status" value="1"/>
</dbReference>
<dbReference type="SUPFAM" id="SSF52266">
    <property type="entry name" value="SGNH hydrolase"/>
    <property type="match status" value="1"/>
</dbReference>
<comment type="catalytic activity">
    <reaction evidence="34">
        <text>1-hexadecanoyl-2-(9Z,12Z-octadecadienoyl)-sn-glycero-3-phosphocholine + H2O = 2-(9Z,12Z-octadecadienoyl)-sn-glycero-3-phosphocholine + hexadecanoate + H(+)</text>
        <dbReference type="Rhea" id="RHEA:40971"/>
        <dbReference type="ChEBI" id="CHEBI:7896"/>
        <dbReference type="ChEBI" id="CHEBI:15377"/>
        <dbReference type="ChEBI" id="CHEBI:15378"/>
        <dbReference type="ChEBI" id="CHEBI:73002"/>
        <dbReference type="ChEBI" id="CHEBI:76084"/>
    </reaction>
    <physiologicalReaction direction="left-to-right" evidence="34">
        <dbReference type="Rhea" id="RHEA:40972"/>
    </physiologicalReaction>
</comment>
<evidence type="ECO:0000256" key="23">
    <source>
        <dbReference type="ARBA" id="ARBA00033022"/>
    </source>
</evidence>
<dbReference type="FunFam" id="3.40.50.1110:FF:000005">
    <property type="entry name" value="Phospholipase B1"/>
    <property type="match status" value="1"/>
</dbReference>
<dbReference type="InParanoid" id="A0A1S3JX69"/>
<dbReference type="InterPro" id="IPR001087">
    <property type="entry name" value="GDSL"/>
</dbReference>
<keyword evidence="11" id="KW-0378">Hydrolase</keyword>
<dbReference type="AlphaFoldDB" id="A0A1S3JX69"/>
<evidence type="ECO:0000256" key="29">
    <source>
        <dbReference type="ARBA" id="ARBA00048011"/>
    </source>
</evidence>
<comment type="catalytic activity">
    <reaction evidence="46">
        <text>2-(9Z-octadecenoyl)-glycerol + H2O = glycerol + (9Z)-octadecenoate + H(+)</text>
        <dbReference type="Rhea" id="RHEA:38491"/>
        <dbReference type="ChEBI" id="CHEBI:15377"/>
        <dbReference type="ChEBI" id="CHEBI:15378"/>
        <dbReference type="ChEBI" id="CHEBI:17754"/>
        <dbReference type="ChEBI" id="CHEBI:30823"/>
        <dbReference type="ChEBI" id="CHEBI:73990"/>
    </reaction>
    <physiologicalReaction direction="left-to-right" evidence="46">
        <dbReference type="Rhea" id="RHEA:38492"/>
    </physiologicalReaction>
</comment>
<comment type="catalytic activity">
    <reaction evidence="43">
        <text>1-hexadecanoyl-2-(9Z)-octadecenoyl-3-octadecanoyl-sn-glycerol + H2O = 1-hexadecanoyl-3-octadecanoyl-sn-glycerol + (9Z)-octadecenoate + H(+)</text>
        <dbReference type="Rhea" id="RHEA:41103"/>
        <dbReference type="ChEBI" id="CHEBI:15377"/>
        <dbReference type="ChEBI" id="CHEBI:15378"/>
        <dbReference type="ChEBI" id="CHEBI:30823"/>
        <dbReference type="ChEBI" id="CHEBI:77623"/>
        <dbReference type="ChEBI" id="CHEBI:77624"/>
    </reaction>
    <physiologicalReaction direction="left-to-right" evidence="43">
        <dbReference type="Rhea" id="RHEA:41104"/>
    </physiologicalReaction>
</comment>
<evidence type="ECO:0000256" key="26">
    <source>
        <dbReference type="ARBA" id="ARBA00047363"/>
    </source>
</evidence>
<comment type="catalytic activity">
    <reaction evidence="29">
        <text>2,3-di-(9Z)-octadecenoyl-sn-glycerol + H2O = 3-(9Z-octadecenoyl)-sn-glycerol + (9Z)-octadecenoate + H(+)</text>
        <dbReference type="Rhea" id="RHEA:42604"/>
        <dbReference type="ChEBI" id="CHEBI:15377"/>
        <dbReference type="ChEBI" id="CHEBI:15378"/>
        <dbReference type="ChEBI" id="CHEBI:30823"/>
        <dbReference type="ChEBI" id="CHEBI:75824"/>
        <dbReference type="ChEBI" id="CHEBI:75938"/>
    </reaction>
    <physiologicalReaction direction="left-to-right" evidence="29">
        <dbReference type="Rhea" id="RHEA:42605"/>
    </physiologicalReaction>
</comment>
<evidence type="ECO:0000256" key="47">
    <source>
        <dbReference type="SAM" id="Phobius"/>
    </source>
</evidence>
<evidence type="ECO:0000256" key="43">
    <source>
        <dbReference type="ARBA" id="ARBA00048939"/>
    </source>
</evidence>
<evidence type="ECO:0000256" key="10">
    <source>
        <dbReference type="ARBA" id="ARBA00022737"/>
    </source>
</evidence>
<comment type="catalytic activity">
    <reaction evidence="28">
        <text>1-hexadecanoyl-2-(9Z)-octadecenoyl-3-octadecanoyl-sn-glycerol + H2O = 1-hexadecanoyl-2-(9Z-octadecenoyl)-sn-glycerol + octadecanoate + H(+)</text>
        <dbReference type="Rhea" id="RHEA:41111"/>
        <dbReference type="ChEBI" id="CHEBI:15377"/>
        <dbReference type="ChEBI" id="CHEBI:15378"/>
        <dbReference type="ChEBI" id="CHEBI:25629"/>
        <dbReference type="ChEBI" id="CHEBI:75466"/>
        <dbReference type="ChEBI" id="CHEBI:77623"/>
    </reaction>
    <physiologicalReaction direction="left-to-right" evidence="28">
        <dbReference type="Rhea" id="RHEA:41112"/>
    </physiologicalReaction>
</comment>
<comment type="catalytic activity">
    <reaction evidence="17">
        <text>a triacylglycerol + H2O = a diacylglycerol + a fatty acid + H(+)</text>
        <dbReference type="Rhea" id="RHEA:12044"/>
        <dbReference type="ChEBI" id="CHEBI:15377"/>
        <dbReference type="ChEBI" id="CHEBI:15378"/>
        <dbReference type="ChEBI" id="CHEBI:17855"/>
        <dbReference type="ChEBI" id="CHEBI:18035"/>
        <dbReference type="ChEBI" id="CHEBI:28868"/>
        <dbReference type="EC" id="3.1.1.3"/>
    </reaction>
    <physiologicalReaction direction="left-to-right" evidence="17">
        <dbReference type="Rhea" id="RHEA:12045"/>
    </physiologicalReaction>
</comment>
<organism evidence="49 50">
    <name type="scientific">Lingula anatina</name>
    <name type="common">Brachiopod</name>
    <name type="synonym">Lingula unguis</name>
    <dbReference type="NCBI Taxonomy" id="7574"/>
    <lineage>
        <taxon>Eukaryota</taxon>
        <taxon>Metazoa</taxon>
        <taxon>Spiralia</taxon>
        <taxon>Lophotrochozoa</taxon>
        <taxon>Brachiopoda</taxon>
        <taxon>Linguliformea</taxon>
        <taxon>Lingulata</taxon>
        <taxon>Lingulida</taxon>
        <taxon>Linguloidea</taxon>
        <taxon>Lingulidae</taxon>
        <taxon>Lingula</taxon>
    </lineage>
</organism>
<evidence type="ECO:0000256" key="1">
    <source>
        <dbReference type="ARBA" id="ARBA00004247"/>
    </source>
</evidence>
<evidence type="ECO:0000256" key="5">
    <source>
        <dbReference type="ARBA" id="ARBA00013279"/>
    </source>
</evidence>
<dbReference type="PANTHER" id="PTHR21325:SF31">
    <property type="entry name" value="GH22081P-RELATED"/>
    <property type="match status" value="1"/>
</dbReference>
<dbReference type="InterPro" id="IPR008265">
    <property type="entry name" value="Lipase_GDSL_AS"/>
</dbReference>
<keyword evidence="9 48" id="KW-0732">Signal</keyword>
<dbReference type="CDD" id="cd01824">
    <property type="entry name" value="Phospholipase_B_like"/>
    <property type="match status" value="1"/>
</dbReference>
<comment type="catalytic activity">
    <reaction evidence="45">
        <text>1,3-di-(9Z-octadecenoyl)-glycerol + H2O = 1-(9Z-octadecenoyl)-glycerol + (9Z)-octadecenoate + H(+)</text>
        <dbReference type="Rhea" id="RHEA:39939"/>
        <dbReference type="ChEBI" id="CHEBI:15377"/>
        <dbReference type="ChEBI" id="CHEBI:15378"/>
        <dbReference type="ChEBI" id="CHEBI:30823"/>
        <dbReference type="ChEBI" id="CHEBI:75342"/>
        <dbReference type="ChEBI" id="CHEBI:75735"/>
    </reaction>
    <physiologicalReaction direction="left-to-right" evidence="45">
        <dbReference type="Rhea" id="RHEA:39940"/>
    </physiologicalReaction>
</comment>
<evidence type="ECO:0000256" key="6">
    <source>
        <dbReference type="ARBA" id="ARBA00015133"/>
    </source>
</evidence>
<keyword evidence="12 47" id="KW-1133">Transmembrane helix</keyword>
<dbReference type="PANTHER" id="PTHR21325">
    <property type="entry name" value="PHOSPHOLIPASE B, PLB1"/>
    <property type="match status" value="1"/>
</dbReference>
<evidence type="ECO:0000256" key="31">
    <source>
        <dbReference type="ARBA" id="ARBA00048049"/>
    </source>
</evidence>
<dbReference type="OrthoDB" id="10265800at2759"/>
<dbReference type="GeneID" id="106176885"/>
<keyword evidence="15" id="KW-0325">Glycoprotein</keyword>
<comment type="catalytic activity">
    <reaction evidence="33">
        <text>1,2-dihexadecanoyl-sn-glycero-3-phosphocholine + H2O = 1-hexadecanoyl-sn-glycero-3-phosphocholine + hexadecanoate + H(+)</text>
        <dbReference type="Rhea" id="RHEA:41223"/>
        <dbReference type="ChEBI" id="CHEBI:7896"/>
        <dbReference type="ChEBI" id="CHEBI:15377"/>
        <dbReference type="ChEBI" id="CHEBI:15378"/>
        <dbReference type="ChEBI" id="CHEBI:72998"/>
        <dbReference type="ChEBI" id="CHEBI:72999"/>
    </reaction>
    <physiologicalReaction direction="left-to-right" evidence="33">
        <dbReference type="Rhea" id="RHEA:41224"/>
    </physiologicalReaction>
</comment>
<dbReference type="STRING" id="7574.A0A1S3JX69"/>
<keyword evidence="13" id="KW-0443">Lipid metabolism</keyword>
<evidence type="ECO:0000256" key="22">
    <source>
        <dbReference type="ARBA" id="ARBA00031485"/>
    </source>
</evidence>
<accession>A0A1S3JX69</accession>
<keyword evidence="7" id="KW-1003">Cell membrane</keyword>
<comment type="function">
    <text evidence="24">Calcium-independent membrane-associated phospholipase that catalyzes complete diacylation of phospholipids by hydrolyzing both sn-1 and sn-2 fatty acyl chains attached to the glycerol backbone (phospholipase B activity). Has dual phospholipase and lysophospholipase activities toward diacylphospholipids. Preferentially cleaves sn-2 ester bonds over sn-1 bonds. Acts as a lipase toward glycerolipid substrates. Hydrolyzes fatty acyl chains of diacylglycerols with preference for the sn-2 position and of triacylglycerols with not positional selectivity. May also hydrolyze long chain retinyl esters such as retinyl palmitate. May contribute to digestion of dietary phospholipids, glycerolipids and retinoids, facilitating lipid absorption at the brush border.</text>
</comment>
<evidence type="ECO:0000256" key="25">
    <source>
        <dbReference type="ARBA" id="ARBA00047324"/>
    </source>
</evidence>
<comment type="catalytic activity">
    <reaction evidence="25">
        <text>1-hexadecanoyl-2-(9Z)-octadecenoyl-3-octadecanoyl-sn-glycerol + H2O = 2-(9Z-octadecenoyl)-3-octadecanoyl-sn-glycerol + hexadecanoate + H(+)</text>
        <dbReference type="Rhea" id="RHEA:41107"/>
        <dbReference type="ChEBI" id="CHEBI:7896"/>
        <dbReference type="ChEBI" id="CHEBI:15377"/>
        <dbReference type="ChEBI" id="CHEBI:15378"/>
        <dbReference type="ChEBI" id="CHEBI:75558"/>
        <dbReference type="ChEBI" id="CHEBI:77623"/>
    </reaction>
    <physiologicalReaction direction="left-to-right" evidence="25">
        <dbReference type="Rhea" id="RHEA:41108"/>
    </physiologicalReaction>
</comment>
<evidence type="ECO:0000256" key="39">
    <source>
        <dbReference type="ARBA" id="ARBA00048656"/>
    </source>
</evidence>
<dbReference type="GO" id="GO:0004806">
    <property type="term" value="F:triacylglycerol lipase activity"/>
    <property type="evidence" value="ECO:0007669"/>
    <property type="project" value="UniProtKB-EC"/>
</dbReference>
<comment type="catalytic activity">
    <reaction evidence="19">
        <text>a 1,2-diacyl-sn-glycero-3-phosphocholine + H2O = a 1-acyl-sn-glycero-3-phosphocholine + a fatty acid + H(+)</text>
        <dbReference type="Rhea" id="RHEA:15801"/>
        <dbReference type="ChEBI" id="CHEBI:15377"/>
        <dbReference type="ChEBI" id="CHEBI:15378"/>
        <dbReference type="ChEBI" id="CHEBI:28868"/>
        <dbReference type="ChEBI" id="CHEBI:57643"/>
        <dbReference type="ChEBI" id="CHEBI:58168"/>
        <dbReference type="EC" id="3.1.1.4"/>
    </reaction>
    <physiologicalReaction direction="left-to-right" evidence="19">
        <dbReference type="Rhea" id="RHEA:15802"/>
    </physiologicalReaction>
</comment>
<evidence type="ECO:0000313" key="50">
    <source>
        <dbReference type="RefSeq" id="XP_013414907.1"/>
    </source>
</evidence>
<evidence type="ECO:0000256" key="24">
    <source>
        <dbReference type="ARBA" id="ARBA00045916"/>
    </source>
</evidence>
<evidence type="ECO:0000256" key="41">
    <source>
        <dbReference type="ARBA" id="ARBA00048869"/>
    </source>
</evidence>
<evidence type="ECO:0000256" key="36">
    <source>
        <dbReference type="ARBA" id="ARBA00048386"/>
    </source>
</evidence>
<evidence type="ECO:0000256" key="45">
    <source>
        <dbReference type="ARBA" id="ARBA00049372"/>
    </source>
</evidence>
<evidence type="ECO:0000256" key="48">
    <source>
        <dbReference type="SAM" id="SignalP"/>
    </source>
</evidence>
<comment type="catalytic activity">
    <reaction evidence="36">
        <text>1,2,3-tri-(9Z-octadecenoyl)-glycerol + H2O = di-(9Z)-octadecenoylglycerol + (9Z)-octadecenoate + H(+)</text>
        <dbReference type="Rhea" id="RHEA:38575"/>
        <dbReference type="ChEBI" id="CHEBI:15377"/>
        <dbReference type="ChEBI" id="CHEBI:15378"/>
        <dbReference type="ChEBI" id="CHEBI:30823"/>
        <dbReference type="ChEBI" id="CHEBI:53753"/>
        <dbReference type="ChEBI" id="CHEBI:75945"/>
    </reaction>
    <physiologicalReaction direction="left-to-right" evidence="36">
        <dbReference type="Rhea" id="RHEA:38576"/>
    </physiologicalReaction>
</comment>
<evidence type="ECO:0000256" key="44">
    <source>
        <dbReference type="ARBA" id="ARBA00049363"/>
    </source>
</evidence>
<evidence type="ECO:0000256" key="37">
    <source>
        <dbReference type="ARBA" id="ARBA00048454"/>
    </source>
</evidence>
<comment type="catalytic activity">
    <reaction evidence="40">
        <text>1-hexadecanoyl-2-(9Z-octadecenoyl)-sn-glycero-3-phosphocholine + H2O = 1-hexadecanoyl-sn-glycero-3-phosphocholine + (9Z)-octadecenoate + H(+)</text>
        <dbReference type="Rhea" id="RHEA:38779"/>
        <dbReference type="ChEBI" id="CHEBI:15377"/>
        <dbReference type="ChEBI" id="CHEBI:15378"/>
        <dbReference type="ChEBI" id="CHEBI:30823"/>
        <dbReference type="ChEBI" id="CHEBI:72998"/>
        <dbReference type="ChEBI" id="CHEBI:73001"/>
    </reaction>
    <physiologicalReaction direction="left-to-right" evidence="40">
        <dbReference type="Rhea" id="RHEA:38780"/>
    </physiologicalReaction>
</comment>
<keyword evidence="16" id="KW-1208">Phospholipid metabolism</keyword>
<comment type="catalytic activity">
    <reaction evidence="41">
        <text>1,3-dihexadecanoyl-2-(9Z-octadecenoyl)glycerol + H2O = 1,3-dihexadecanoylglycerol + (9Z)-octadecenoate + H(+)</text>
        <dbReference type="Rhea" id="RHEA:40983"/>
        <dbReference type="ChEBI" id="CHEBI:15377"/>
        <dbReference type="ChEBI" id="CHEBI:15378"/>
        <dbReference type="ChEBI" id="CHEBI:30823"/>
        <dbReference type="ChEBI" id="CHEBI:75688"/>
        <dbReference type="ChEBI" id="CHEBI:77619"/>
    </reaction>
    <physiologicalReaction direction="left-to-right" evidence="41">
        <dbReference type="Rhea" id="RHEA:40984"/>
    </physiologicalReaction>
</comment>
<evidence type="ECO:0000256" key="8">
    <source>
        <dbReference type="ARBA" id="ARBA00022692"/>
    </source>
</evidence>
<evidence type="ECO:0000256" key="19">
    <source>
        <dbReference type="ARBA" id="ARBA00023422"/>
    </source>
</evidence>
<evidence type="ECO:0000256" key="27">
    <source>
        <dbReference type="ARBA" id="ARBA00047438"/>
    </source>
</evidence>
<reference evidence="50" key="1">
    <citation type="submission" date="2025-08" db="UniProtKB">
        <authorList>
            <consortium name="RefSeq"/>
        </authorList>
    </citation>
    <scope>IDENTIFICATION</scope>
    <source>
        <tissue evidence="50">Gonads</tissue>
    </source>
</reference>
<evidence type="ECO:0000256" key="9">
    <source>
        <dbReference type="ARBA" id="ARBA00022729"/>
    </source>
</evidence>
<dbReference type="EC" id="3.1.1.4" evidence="4"/>
<keyword evidence="49" id="KW-1185">Reference proteome</keyword>
<dbReference type="EC" id="3.1.1.5" evidence="3"/>
<dbReference type="GO" id="GO:0004623">
    <property type="term" value="F:phospholipase A2 activity"/>
    <property type="evidence" value="ECO:0007669"/>
    <property type="project" value="UniProtKB-EC"/>
</dbReference>
<feature type="chain" id="PRO_5010244613" description="Phospholipase B1, membrane-associated" evidence="48">
    <location>
        <begin position="22"/>
        <end position="485"/>
    </location>
</feature>
<comment type="catalytic activity">
    <reaction evidence="32">
        <text>1,2-di-(9Z-octadecenoyl)-sn-glycero-3-phosphocholine + H2O = 1-(9Z-octadecenoyl)-sn-glycero-3-phosphocholine + (9Z)-octadecenoate + H(+)</text>
        <dbReference type="Rhea" id="RHEA:40923"/>
        <dbReference type="ChEBI" id="CHEBI:15377"/>
        <dbReference type="ChEBI" id="CHEBI:15378"/>
        <dbReference type="ChEBI" id="CHEBI:28610"/>
        <dbReference type="ChEBI" id="CHEBI:30823"/>
        <dbReference type="ChEBI" id="CHEBI:74669"/>
    </reaction>
    <physiologicalReaction direction="left-to-right" evidence="32">
        <dbReference type="Rhea" id="RHEA:40924"/>
    </physiologicalReaction>
</comment>
<evidence type="ECO:0000256" key="13">
    <source>
        <dbReference type="ARBA" id="ARBA00023098"/>
    </source>
</evidence>
<dbReference type="KEGG" id="lak:106176885"/>
<comment type="catalytic activity">
    <reaction evidence="35">
        <text>1-octadecanoyl-2-(9Z,12Z)-octadecadienoyl-sn-glycerol + H2O = 1-octadecanoyl-sn-glycerol + (9Z,12Z)-octadecadienoate + H(+)</text>
        <dbReference type="Rhea" id="RHEA:40927"/>
        <dbReference type="ChEBI" id="CHEBI:15377"/>
        <dbReference type="ChEBI" id="CHEBI:15378"/>
        <dbReference type="ChEBI" id="CHEBI:30245"/>
        <dbReference type="ChEBI" id="CHEBI:75550"/>
        <dbReference type="ChEBI" id="CHEBI:77097"/>
    </reaction>
    <physiologicalReaction direction="left-to-right" evidence="35">
        <dbReference type="Rhea" id="RHEA:40928"/>
    </physiologicalReaction>
</comment>
<comment type="catalytic activity">
    <reaction evidence="26">
        <text>1,3-dihexadecanoyl-2-(9Z-octadecenoyl)glycerol + H2O = 1-hexadecanoyl-2-(9Z-octadecenoyl)-glycerol + hexadecanoate + H(+)</text>
        <dbReference type="Rhea" id="RHEA:40979"/>
        <dbReference type="ChEBI" id="CHEBI:7896"/>
        <dbReference type="ChEBI" id="CHEBI:15377"/>
        <dbReference type="ChEBI" id="CHEBI:15378"/>
        <dbReference type="ChEBI" id="CHEBI:75585"/>
        <dbReference type="ChEBI" id="CHEBI:75688"/>
    </reaction>
    <physiologicalReaction direction="left-to-right" evidence="26">
        <dbReference type="Rhea" id="RHEA:40980"/>
    </physiologicalReaction>
</comment>
<evidence type="ECO:0000256" key="7">
    <source>
        <dbReference type="ARBA" id="ARBA00022475"/>
    </source>
</evidence>
<evidence type="ECO:0000256" key="40">
    <source>
        <dbReference type="ARBA" id="ARBA00048699"/>
    </source>
</evidence>
<name>A0A1S3JX69_LINAN</name>
<evidence type="ECO:0000256" key="20">
    <source>
        <dbReference type="ARBA" id="ARBA00029723"/>
    </source>
</evidence>
<feature type="transmembrane region" description="Helical" evidence="47">
    <location>
        <begin position="443"/>
        <end position="464"/>
    </location>
</feature>
<dbReference type="EC" id="3.1.1.3" evidence="5"/>
<evidence type="ECO:0000256" key="14">
    <source>
        <dbReference type="ARBA" id="ARBA00023136"/>
    </source>
</evidence>
<sequence>MMGITVQTLLLGFLFVACTSGKDFTEKWYQVVDLIASNATLTSQFLSAAQQKDKLSGGMSHFPCAAIDPSPSVPTSVHQLRPSDVQVVAAMGDSLTAGTGIHALTVVGDLFGWRGVSWSIGGDEDIHSVITLPNLLKQYNPHIKGFSIKKTISIIGVDNPRSRLNAARAGDESSHMPDQARKLVSRMKSMLGSSYATDWKVITLFIGGNNLCSYCEDPDGAQSPEQYITDIRNALDILHQEVPRAFVNLVEVFQVELIEQLNLNLLCNIVHSITCDCAAFPKSEAALEALKRANKKYGENLNALADSGRYDTRDDFTVVVQPFFRNTMFPTHADGSTDSSFVAADCFHLSGKGQAAMAEALWNNMVEPVGGKRTEWRVGEALECPTNAHPYFYTKKNSNPSFLQSVQSNAMVGSMAGNGAGKSYDQLTAADTNTFQGVHGTGIIIGAVGAGILLGALLVAGVLYRKYQLRTGGERRALLQPNPAA</sequence>
<evidence type="ECO:0000256" key="46">
    <source>
        <dbReference type="ARBA" id="ARBA00049461"/>
    </source>
</evidence>
<dbReference type="Pfam" id="PF00657">
    <property type="entry name" value="Lipase_GDSL"/>
    <property type="match status" value="1"/>
</dbReference>
<evidence type="ECO:0000313" key="49">
    <source>
        <dbReference type="Proteomes" id="UP000085678"/>
    </source>
</evidence>
<comment type="catalytic activity">
    <reaction evidence="44">
        <text>1,2-dihexadecanoyl-sn-glycero-3-phosphocholine + 2 H2O = sn-glycerol 3-phosphocholine + 2 hexadecanoate + 2 H(+)</text>
        <dbReference type="Rhea" id="RHEA:40975"/>
        <dbReference type="ChEBI" id="CHEBI:7896"/>
        <dbReference type="ChEBI" id="CHEBI:15377"/>
        <dbReference type="ChEBI" id="CHEBI:15378"/>
        <dbReference type="ChEBI" id="CHEBI:16870"/>
        <dbReference type="ChEBI" id="CHEBI:72999"/>
    </reaction>
    <physiologicalReaction direction="left-to-right" evidence="44">
        <dbReference type="Rhea" id="RHEA:40976"/>
    </physiologicalReaction>
</comment>
<dbReference type="Gene3D" id="3.40.50.1110">
    <property type="entry name" value="SGNH hydrolase"/>
    <property type="match status" value="1"/>
</dbReference>
<gene>
    <name evidence="50" type="primary">LOC106176885</name>
</gene>
<evidence type="ECO:0000256" key="34">
    <source>
        <dbReference type="ARBA" id="ARBA00048362"/>
    </source>
</evidence>